<comment type="caution">
    <text evidence="2">The sequence shown here is derived from an EMBL/GenBank/DDBJ whole genome shotgun (WGS) entry which is preliminary data.</text>
</comment>
<organism evidence="2 3">
    <name type="scientific">Paenibacillus silvestris</name>
    <dbReference type="NCBI Taxonomy" id="2606219"/>
    <lineage>
        <taxon>Bacteria</taxon>
        <taxon>Bacillati</taxon>
        <taxon>Bacillota</taxon>
        <taxon>Bacilli</taxon>
        <taxon>Bacillales</taxon>
        <taxon>Paenibacillaceae</taxon>
        <taxon>Paenibacillus</taxon>
    </lineage>
</organism>
<dbReference type="AlphaFoldDB" id="A0A6L8USV6"/>
<name>A0A6L8USV6_9BACL</name>
<feature type="transmembrane region" description="Helical" evidence="1">
    <location>
        <begin position="49"/>
        <end position="67"/>
    </location>
</feature>
<evidence type="ECO:0000313" key="3">
    <source>
        <dbReference type="Proteomes" id="UP000481087"/>
    </source>
</evidence>
<evidence type="ECO:0000256" key="1">
    <source>
        <dbReference type="SAM" id="Phobius"/>
    </source>
</evidence>
<evidence type="ECO:0000313" key="2">
    <source>
        <dbReference type="EMBL" id="MZQ80994.1"/>
    </source>
</evidence>
<dbReference type="Proteomes" id="UP000481087">
    <property type="component" value="Unassembled WGS sequence"/>
</dbReference>
<keyword evidence="1" id="KW-0472">Membrane</keyword>
<reference evidence="2 3" key="1">
    <citation type="submission" date="2019-12" db="EMBL/GenBank/DDBJ databases">
        <title>Paenibacillus sp. nov. sp. isolated from soil.</title>
        <authorList>
            <person name="Kim J."/>
            <person name="Jeong S.E."/>
            <person name="Jung H.S."/>
            <person name="Jeon C.O."/>
        </authorList>
    </citation>
    <scope>NUCLEOTIDE SEQUENCE [LARGE SCALE GENOMIC DNA]</scope>
    <source>
        <strain evidence="2 3">5J-6</strain>
    </source>
</reference>
<protein>
    <submittedName>
        <fullName evidence="2">Uncharacterized protein</fullName>
    </submittedName>
</protein>
<dbReference type="EMBL" id="WTUZ01000005">
    <property type="protein sequence ID" value="MZQ80994.1"/>
    <property type="molecule type" value="Genomic_DNA"/>
</dbReference>
<proteinExistence type="predicted"/>
<accession>A0A6L8USV6</accession>
<dbReference type="RefSeq" id="WP_161405298.1">
    <property type="nucleotide sequence ID" value="NZ_WTUZ01000005.1"/>
</dbReference>
<keyword evidence="1" id="KW-0812">Transmembrane</keyword>
<gene>
    <name evidence="2" type="ORF">GQF01_02430</name>
</gene>
<keyword evidence="3" id="KW-1185">Reference proteome</keyword>
<keyword evidence="1" id="KW-1133">Transmembrane helix</keyword>
<sequence>MDQKKVLLYGILAGVLLLFLNNSIAHSTIKSLFDSMPIAYITVRGMLYILSFIGILTVAFCSIELIIEVHKLRKQK</sequence>